<dbReference type="Proteomes" id="UP000626148">
    <property type="component" value="Unassembled WGS sequence"/>
</dbReference>
<keyword evidence="2" id="KW-1185">Reference proteome</keyword>
<organism evidence="1 2">
    <name type="scientific">Saccharospirillum salsuginis</name>
    <dbReference type="NCBI Taxonomy" id="418750"/>
    <lineage>
        <taxon>Bacteria</taxon>
        <taxon>Pseudomonadati</taxon>
        <taxon>Pseudomonadota</taxon>
        <taxon>Gammaproteobacteria</taxon>
        <taxon>Oceanospirillales</taxon>
        <taxon>Saccharospirillaceae</taxon>
        <taxon>Saccharospirillum</taxon>
    </lineage>
</organism>
<dbReference type="AlphaFoldDB" id="A0A918NCH0"/>
<accession>A0A918NCH0</accession>
<gene>
    <name evidence="1" type="ORF">GCM10007392_26570</name>
</gene>
<evidence type="ECO:0000313" key="2">
    <source>
        <dbReference type="Proteomes" id="UP000626148"/>
    </source>
</evidence>
<dbReference type="EMBL" id="BMXR01000006">
    <property type="protein sequence ID" value="GGX57654.1"/>
    <property type="molecule type" value="Genomic_DNA"/>
</dbReference>
<protein>
    <submittedName>
        <fullName evidence="1">Uncharacterized protein</fullName>
    </submittedName>
</protein>
<reference evidence="1" key="2">
    <citation type="submission" date="2020-09" db="EMBL/GenBank/DDBJ databases">
        <authorList>
            <person name="Sun Q."/>
            <person name="Kim S."/>
        </authorList>
    </citation>
    <scope>NUCLEOTIDE SEQUENCE</scope>
    <source>
        <strain evidence="1">KCTC 22169</strain>
    </source>
</reference>
<evidence type="ECO:0000313" key="1">
    <source>
        <dbReference type="EMBL" id="GGX57654.1"/>
    </source>
</evidence>
<comment type="caution">
    <text evidence="1">The sequence shown here is derived from an EMBL/GenBank/DDBJ whole genome shotgun (WGS) entry which is preliminary data.</text>
</comment>
<proteinExistence type="predicted"/>
<sequence length="219" mass="25699">MNSVTLGEVFVKHYAVRRRNIDGDVFLVKLTNLCKLDQFSDEVWKLSRNNSSVFEITTRLSEKFPSIPNHNIIEKTLLCISQYIKLGYLVPESEALKVRVQEYRDATVVEYLAAIMQELYAECEVWHIKLDVEFKEKLITRFYRIMYEMYVAEKKSNSLETEVVFKTYLAGKAIFDMSGTVNYIKQSYDIKSWRHDVHSNSIVIKYRDTVYSGDVDSRL</sequence>
<reference evidence="1" key="1">
    <citation type="journal article" date="2014" name="Int. J. Syst. Evol. Microbiol.">
        <title>Complete genome sequence of Corynebacterium casei LMG S-19264T (=DSM 44701T), isolated from a smear-ripened cheese.</title>
        <authorList>
            <consortium name="US DOE Joint Genome Institute (JGI-PGF)"/>
            <person name="Walter F."/>
            <person name="Albersmeier A."/>
            <person name="Kalinowski J."/>
            <person name="Ruckert C."/>
        </authorList>
    </citation>
    <scope>NUCLEOTIDE SEQUENCE</scope>
    <source>
        <strain evidence="1">KCTC 22169</strain>
    </source>
</reference>
<name>A0A918NCH0_9GAMM</name>
<dbReference type="RefSeq" id="WP_189609408.1">
    <property type="nucleotide sequence ID" value="NZ_BMXR01000006.1"/>
</dbReference>